<name>A0A2A7VXP6_9BACI</name>
<dbReference type="RefSeq" id="WP_098095499.1">
    <property type="nucleotide sequence ID" value="NZ_NUEL01000027.1"/>
</dbReference>
<dbReference type="Gene3D" id="3.30.2010.10">
    <property type="entry name" value="Metalloproteases ('zincins'), catalytic domain"/>
    <property type="match status" value="1"/>
</dbReference>
<comment type="caution">
    <text evidence="2">The sequence shown here is derived from an EMBL/GenBank/DDBJ whole genome shotgun (WGS) entry which is preliminary data.</text>
</comment>
<gene>
    <name evidence="2" type="ORF">CN684_17740</name>
</gene>
<dbReference type="Proteomes" id="UP000220045">
    <property type="component" value="Unassembled WGS sequence"/>
</dbReference>
<keyword evidence="2" id="KW-0645">Protease</keyword>
<evidence type="ECO:0000259" key="1">
    <source>
        <dbReference type="Pfam" id="PF01863"/>
    </source>
</evidence>
<dbReference type="AlphaFoldDB" id="A0A2A7VXP6"/>
<sequence>MPTFQYGTTAIEYDIEYADDKKDVSIIVEWMEGIRLIAPTGITNKQVEEIVRKKAPTIFQKLKEVNEITEPPFPKEFVSGEKFAYLGRNYRLKVYREKGLQKAQLNFVGGRFIATVPSGIDEDEKRQQLLELFKTWYLEHGKVKVQSRLKLYCAKMGVTPNDVQLKEQRMRWGTCTLEGNIYLNWRIIMSPMSIVDYVLVHELAHLRYLNHSNDYWNFVRSILPDYEQRKEWLRVNGPTLTLE</sequence>
<accession>A0A2A7VXP6</accession>
<evidence type="ECO:0000313" key="2">
    <source>
        <dbReference type="EMBL" id="PEJ06806.1"/>
    </source>
</evidence>
<dbReference type="GO" id="GO:0008237">
    <property type="term" value="F:metallopeptidase activity"/>
    <property type="evidence" value="ECO:0007669"/>
    <property type="project" value="UniProtKB-KW"/>
</dbReference>
<reference evidence="2 3" key="1">
    <citation type="submission" date="2017-09" db="EMBL/GenBank/DDBJ databases">
        <title>Large-scale bioinformatics analysis of Bacillus genomes uncovers conserved roles of natural products in bacterial physiology.</title>
        <authorList>
            <consortium name="Agbiome Team Llc"/>
            <person name="Bleich R.M."/>
            <person name="Grubbs K.J."/>
            <person name="Santa Maria K.C."/>
            <person name="Allen S.E."/>
            <person name="Farag S."/>
            <person name="Shank E.A."/>
            <person name="Bowers A."/>
        </authorList>
    </citation>
    <scope>NUCLEOTIDE SEQUENCE [LARGE SCALE GENOMIC DNA]</scope>
    <source>
        <strain evidence="2 3">AFS004017</strain>
    </source>
</reference>
<evidence type="ECO:0000313" key="3">
    <source>
        <dbReference type="Proteomes" id="UP000220045"/>
    </source>
</evidence>
<dbReference type="GO" id="GO:0006508">
    <property type="term" value="P:proteolysis"/>
    <property type="evidence" value="ECO:0007669"/>
    <property type="project" value="UniProtKB-KW"/>
</dbReference>
<organism evidence="2 3">
    <name type="scientific">Bacillus wiedmannii</name>
    <dbReference type="NCBI Taxonomy" id="1890302"/>
    <lineage>
        <taxon>Bacteria</taxon>
        <taxon>Bacillati</taxon>
        <taxon>Bacillota</taxon>
        <taxon>Bacilli</taxon>
        <taxon>Bacillales</taxon>
        <taxon>Bacillaceae</taxon>
        <taxon>Bacillus</taxon>
        <taxon>Bacillus cereus group</taxon>
    </lineage>
</organism>
<proteinExistence type="predicted"/>
<dbReference type="PANTHER" id="PTHR30399:SF1">
    <property type="entry name" value="UTP PYROPHOSPHATASE"/>
    <property type="match status" value="1"/>
</dbReference>
<feature type="domain" description="YgjP-like metallopeptidase" evidence="1">
    <location>
        <begin position="23"/>
        <end position="234"/>
    </location>
</feature>
<dbReference type="InterPro" id="IPR002725">
    <property type="entry name" value="YgjP-like_metallopeptidase"/>
</dbReference>
<protein>
    <submittedName>
        <fullName evidence="2">Zinc metalloprotease</fullName>
    </submittedName>
</protein>
<keyword evidence="2" id="KW-0482">Metalloprotease</keyword>
<dbReference type="CDD" id="cd07344">
    <property type="entry name" value="M48_yhfN_like"/>
    <property type="match status" value="1"/>
</dbReference>
<dbReference type="Pfam" id="PF01863">
    <property type="entry name" value="YgjP-like"/>
    <property type="match status" value="1"/>
</dbReference>
<keyword evidence="2" id="KW-0378">Hydrolase</keyword>
<dbReference type="PANTHER" id="PTHR30399">
    <property type="entry name" value="UNCHARACTERIZED PROTEIN YGJP"/>
    <property type="match status" value="1"/>
</dbReference>
<dbReference type="EMBL" id="NUEL01000027">
    <property type="protein sequence ID" value="PEJ06806.1"/>
    <property type="molecule type" value="Genomic_DNA"/>
</dbReference>
<dbReference type="InterPro" id="IPR053136">
    <property type="entry name" value="UTP_pyrophosphatase-like"/>
</dbReference>